<dbReference type="Proteomes" id="UP000182783">
    <property type="component" value="Unassembled WGS sequence"/>
</dbReference>
<feature type="region of interest" description="Disordered" evidence="1">
    <location>
        <begin position="87"/>
        <end position="110"/>
    </location>
</feature>
<evidence type="ECO:0000313" key="3">
    <source>
        <dbReference type="EMBL" id="SDL30256.1"/>
    </source>
</evidence>
<dbReference type="EMBL" id="LIPY01000119">
    <property type="protein sequence ID" value="KWX72664.1"/>
    <property type="molecule type" value="Genomic_DNA"/>
</dbReference>
<sequence>MNSPGTTIDCLSFGRSVAAGFGANNGRSAAVWCVVVGFGGNNGKSAVVWRVVAKFGANNGKNAFVGSVVAGFGGNNGRNAVVGRIGRPKRPAIDAGGGPESRASKQITER</sequence>
<evidence type="ECO:0000313" key="5">
    <source>
        <dbReference type="Proteomes" id="UP000182783"/>
    </source>
</evidence>
<evidence type="ECO:0000313" key="2">
    <source>
        <dbReference type="EMBL" id="KWX72664.1"/>
    </source>
</evidence>
<name>A0A1G9IZ09_9BACL</name>
<organism evidence="3 5">
    <name type="scientific">Paenibacillus jilunlii</name>
    <dbReference type="NCBI Taxonomy" id="682956"/>
    <lineage>
        <taxon>Bacteria</taxon>
        <taxon>Bacillati</taxon>
        <taxon>Bacillota</taxon>
        <taxon>Bacilli</taxon>
        <taxon>Bacillales</taxon>
        <taxon>Paenibacillaceae</taxon>
        <taxon>Paenibacillus</taxon>
    </lineage>
</organism>
<dbReference type="Proteomes" id="UP000070252">
    <property type="component" value="Unassembled WGS sequence"/>
</dbReference>
<dbReference type="EMBL" id="FNGM01000002">
    <property type="protein sequence ID" value="SDL30256.1"/>
    <property type="molecule type" value="Genomic_DNA"/>
</dbReference>
<keyword evidence="4" id="KW-1185">Reference proteome</keyword>
<dbReference type="AlphaFoldDB" id="A0A1G9IZ09"/>
<protein>
    <submittedName>
        <fullName evidence="3">Uncharacterized protein</fullName>
    </submittedName>
</protein>
<accession>A0A1G9IZ09</accession>
<reference evidence="3 5" key="2">
    <citation type="submission" date="2016-10" db="EMBL/GenBank/DDBJ databases">
        <authorList>
            <person name="de Groot N.N."/>
        </authorList>
    </citation>
    <scope>NUCLEOTIDE SEQUENCE [LARGE SCALE GENOMIC DNA]</scope>
    <source>
        <strain evidence="3 5">CGMCC 1.10239</strain>
    </source>
</reference>
<proteinExistence type="predicted"/>
<gene>
    <name evidence="2" type="ORF">AML91_19525</name>
    <name evidence="3" type="ORF">SAMN05216191_102253</name>
</gene>
<evidence type="ECO:0000313" key="4">
    <source>
        <dbReference type="Proteomes" id="UP000070252"/>
    </source>
</evidence>
<evidence type="ECO:0000256" key="1">
    <source>
        <dbReference type="SAM" id="MobiDB-lite"/>
    </source>
</evidence>
<reference evidence="2 4" key="1">
    <citation type="submission" date="2015-08" db="EMBL/GenBank/DDBJ databases">
        <title>Genome of Paenibacillus jilunlii.</title>
        <authorList>
            <person name="Sant'Anna F.H."/>
            <person name="Ambrosini A."/>
            <person name="Souza R."/>
            <person name="Bach E."/>
            <person name="Fernandes G."/>
            <person name="Balsanelli E."/>
            <person name="Baura V.A."/>
            <person name="Pedrosa F.O."/>
            <person name="Souza E.M."/>
            <person name="Passaglia L."/>
        </authorList>
    </citation>
    <scope>NUCLEOTIDE SEQUENCE [LARGE SCALE GENOMIC DNA]</scope>
    <source>
        <strain evidence="2 4">DSM 23019</strain>
    </source>
</reference>
<dbReference type="RefSeq" id="WP_062524888.1">
    <property type="nucleotide sequence ID" value="NZ_CP048429.1"/>
</dbReference>